<evidence type="ECO:0000313" key="3">
    <source>
        <dbReference type="Proteomes" id="UP000664163"/>
    </source>
</evidence>
<dbReference type="EMBL" id="JAFLND010000001">
    <property type="protein sequence ID" value="MBO0329852.1"/>
    <property type="molecule type" value="Genomic_DNA"/>
</dbReference>
<sequence>MKLFRKIRLKLVETNRVKKYLLYATGEIILVVIGILLALQINNWNESNKQQKEIENALMEIKNDLLLDQQVLNEALRIKQEEYDMQQTVIDILGQKKEMVKGFDELLGHLMLKRNVEFTKNGFELLKDMGIGKIEDDAFRIKLTSYYDLSLPRIYAEIDDDTMEFQTIWLPYVREHFTDWLFGMYGTPKDFEAFVNDEYILITLKVNLGNAEGTIEAMEKALLESSELVAMIDEKLTDQ</sequence>
<comment type="caution">
    <text evidence="2">The sequence shown here is derived from an EMBL/GenBank/DDBJ whole genome shotgun (WGS) entry which is preliminary data.</text>
</comment>
<keyword evidence="1" id="KW-0472">Membrane</keyword>
<organism evidence="2 3">
    <name type="scientific">[Muricauda] lutisoli</name>
    <dbReference type="NCBI Taxonomy" id="2816035"/>
    <lineage>
        <taxon>Bacteria</taxon>
        <taxon>Pseudomonadati</taxon>
        <taxon>Bacteroidota</taxon>
        <taxon>Flavobacteriia</taxon>
        <taxon>Flavobacteriales</taxon>
        <taxon>Flavobacteriaceae</taxon>
        <taxon>Allomuricauda</taxon>
    </lineage>
</organism>
<feature type="transmembrane region" description="Helical" evidence="1">
    <location>
        <begin position="20"/>
        <end position="41"/>
    </location>
</feature>
<dbReference type="RefSeq" id="WP_207070301.1">
    <property type="nucleotide sequence ID" value="NZ_JAFLND010000001.1"/>
</dbReference>
<gene>
    <name evidence="2" type="ORF">J0X13_04790</name>
</gene>
<name>A0ABS3EUP9_9FLAO</name>
<dbReference type="Pfam" id="PF19578">
    <property type="entry name" value="DUF6090"/>
    <property type="match status" value="1"/>
</dbReference>
<keyword evidence="1" id="KW-0812">Transmembrane</keyword>
<dbReference type="InterPro" id="IPR045749">
    <property type="entry name" value="DUF6090"/>
</dbReference>
<protein>
    <submittedName>
        <fullName evidence="2">Uncharacterized protein</fullName>
    </submittedName>
</protein>
<reference evidence="2 3" key="1">
    <citation type="submission" date="2021-03" db="EMBL/GenBank/DDBJ databases">
        <title>Muricauda sp. CAU 1631 isolated from Incheon.</title>
        <authorList>
            <person name="Kim W."/>
        </authorList>
    </citation>
    <scope>NUCLEOTIDE SEQUENCE [LARGE SCALE GENOMIC DNA]</scope>
    <source>
        <strain evidence="2 3">CAU 1631</strain>
    </source>
</reference>
<dbReference type="Proteomes" id="UP000664163">
    <property type="component" value="Unassembled WGS sequence"/>
</dbReference>
<accession>A0ABS3EUP9</accession>
<proteinExistence type="predicted"/>
<keyword evidence="3" id="KW-1185">Reference proteome</keyword>
<evidence type="ECO:0000256" key="1">
    <source>
        <dbReference type="SAM" id="Phobius"/>
    </source>
</evidence>
<keyword evidence="1" id="KW-1133">Transmembrane helix</keyword>
<evidence type="ECO:0000313" key="2">
    <source>
        <dbReference type="EMBL" id="MBO0329852.1"/>
    </source>
</evidence>